<dbReference type="Proteomes" id="UP001549799">
    <property type="component" value="Unassembled WGS sequence"/>
</dbReference>
<keyword evidence="2" id="KW-0732">Signal</keyword>
<dbReference type="RefSeq" id="WP_354613881.1">
    <property type="nucleotide sequence ID" value="NZ_JBEXAE010000001.1"/>
</dbReference>
<dbReference type="PANTHER" id="PTHR35089">
    <property type="entry name" value="CHAPERONE PROTEIN SKP"/>
    <property type="match status" value="1"/>
</dbReference>
<accession>A0ABV2SQS4</accession>
<dbReference type="PANTHER" id="PTHR35089:SF1">
    <property type="entry name" value="CHAPERONE PROTEIN SKP"/>
    <property type="match status" value="1"/>
</dbReference>
<comment type="similarity">
    <text evidence="1">Belongs to the Skp family.</text>
</comment>
<gene>
    <name evidence="3" type="ORF">ABXZ36_02475</name>
</gene>
<dbReference type="PROSITE" id="PS51257">
    <property type="entry name" value="PROKAR_LIPOPROTEIN"/>
    <property type="match status" value="1"/>
</dbReference>
<sequence length="168" mass="19048">MKQLIFSAIVMTFVGCQQNKIAFVDNVKLMDEYQEKLDMESKFKIKAETLNKRRDSISQAFQLEAQTFQTKADKMPADQAQQEYGMLQQRGQLIGQQLQQQEQQLQASSQTEMDSIISTVKKEIKAFGKDKGYTFILGGGEGGSVLYGQEGKNVTKEVLTILNDKYKK</sequence>
<protein>
    <submittedName>
        <fullName evidence="3">OmpH family outer membrane protein</fullName>
    </submittedName>
</protein>
<keyword evidence="4" id="KW-1185">Reference proteome</keyword>
<reference evidence="3 4" key="1">
    <citation type="submission" date="2024-07" db="EMBL/GenBank/DDBJ databases">
        <title>The genome sequence of type strain Sediminicola arcticus GDMCC 1.2805.</title>
        <authorList>
            <person name="Liu Y."/>
        </authorList>
    </citation>
    <scope>NUCLEOTIDE SEQUENCE [LARGE SCALE GENOMIC DNA]</scope>
    <source>
        <strain evidence="3 4">GDMCC 1.2805</strain>
    </source>
</reference>
<organism evidence="3 4">
    <name type="scientific">Sediminicola arcticus</name>
    <dbReference type="NCBI Taxonomy" id="1574308"/>
    <lineage>
        <taxon>Bacteria</taxon>
        <taxon>Pseudomonadati</taxon>
        <taxon>Bacteroidota</taxon>
        <taxon>Flavobacteriia</taxon>
        <taxon>Flavobacteriales</taxon>
        <taxon>Flavobacteriaceae</taxon>
        <taxon>Sediminicola</taxon>
    </lineage>
</organism>
<dbReference type="InterPro" id="IPR024930">
    <property type="entry name" value="Skp_dom_sf"/>
</dbReference>
<dbReference type="Pfam" id="PF03938">
    <property type="entry name" value="OmpH"/>
    <property type="match status" value="1"/>
</dbReference>
<proteinExistence type="inferred from homology"/>
<name>A0ABV2SQS4_9FLAO</name>
<evidence type="ECO:0000256" key="1">
    <source>
        <dbReference type="ARBA" id="ARBA00009091"/>
    </source>
</evidence>
<evidence type="ECO:0000313" key="3">
    <source>
        <dbReference type="EMBL" id="MET6989508.1"/>
    </source>
</evidence>
<evidence type="ECO:0000313" key="4">
    <source>
        <dbReference type="Proteomes" id="UP001549799"/>
    </source>
</evidence>
<comment type="caution">
    <text evidence="3">The sequence shown here is derived from an EMBL/GenBank/DDBJ whole genome shotgun (WGS) entry which is preliminary data.</text>
</comment>
<dbReference type="SUPFAM" id="SSF111384">
    <property type="entry name" value="OmpH-like"/>
    <property type="match status" value="1"/>
</dbReference>
<evidence type="ECO:0000256" key="2">
    <source>
        <dbReference type="ARBA" id="ARBA00022729"/>
    </source>
</evidence>
<dbReference type="InterPro" id="IPR005632">
    <property type="entry name" value="Chaperone_Skp"/>
</dbReference>
<dbReference type="EMBL" id="JBEXAE010000001">
    <property type="protein sequence ID" value="MET6989508.1"/>
    <property type="molecule type" value="Genomic_DNA"/>
</dbReference>
<dbReference type="Gene3D" id="3.30.910.20">
    <property type="entry name" value="Skp domain"/>
    <property type="match status" value="1"/>
</dbReference>
<dbReference type="SMART" id="SM00935">
    <property type="entry name" value="OmpH"/>
    <property type="match status" value="1"/>
</dbReference>